<dbReference type="PANTHER" id="PTHR30290">
    <property type="entry name" value="PERIPLASMIC BINDING COMPONENT OF ABC TRANSPORTER"/>
    <property type="match status" value="1"/>
</dbReference>
<dbReference type="EMBL" id="DTDV01000001">
    <property type="protein sequence ID" value="HGK22846.1"/>
    <property type="molecule type" value="Genomic_DNA"/>
</dbReference>
<reference evidence="2" key="1">
    <citation type="journal article" date="2020" name="mSystems">
        <title>Genome- and Community-Level Interaction Insights into Carbon Utilization and Element Cycling Functions of Hydrothermarchaeota in Hydrothermal Sediment.</title>
        <authorList>
            <person name="Zhou Z."/>
            <person name="Liu Y."/>
            <person name="Xu W."/>
            <person name="Pan J."/>
            <person name="Luo Z.H."/>
            <person name="Li M."/>
        </authorList>
    </citation>
    <scope>NUCLEOTIDE SEQUENCE [LARGE SCALE GENOMIC DNA]</scope>
    <source>
        <strain evidence="2">SpSt-70</strain>
    </source>
</reference>
<dbReference type="Gene3D" id="3.40.190.10">
    <property type="entry name" value="Periplasmic binding protein-like II"/>
    <property type="match status" value="1"/>
</dbReference>
<dbReference type="InterPro" id="IPR000914">
    <property type="entry name" value="SBP_5_dom"/>
</dbReference>
<dbReference type="Gene3D" id="3.10.105.10">
    <property type="entry name" value="Dipeptide-binding Protein, Domain 3"/>
    <property type="match status" value="1"/>
</dbReference>
<organism evidence="2">
    <name type="scientific">Dictyoglomus thermophilum</name>
    <dbReference type="NCBI Taxonomy" id="14"/>
    <lineage>
        <taxon>Bacteria</taxon>
        <taxon>Pseudomonadati</taxon>
        <taxon>Dictyoglomota</taxon>
        <taxon>Dictyoglomia</taxon>
        <taxon>Dictyoglomales</taxon>
        <taxon>Dictyoglomaceae</taxon>
        <taxon>Dictyoglomus</taxon>
    </lineage>
</organism>
<feature type="domain" description="Solute-binding protein family 5" evidence="1">
    <location>
        <begin position="103"/>
        <end position="513"/>
    </location>
</feature>
<dbReference type="FunFam" id="3.40.190.10:FF:000501">
    <property type="entry name" value="Oligopeptide ABC transporter, periplasmic oligopeptide-binding protein"/>
    <property type="match status" value="1"/>
</dbReference>
<dbReference type="InterPro" id="IPR039424">
    <property type="entry name" value="SBP_5"/>
</dbReference>
<protein>
    <submittedName>
        <fullName evidence="2">ABC transporter substrate-binding protein</fullName>
    </submittedName>
</protein>
<gene>
    <name evidence="2" type="ORF">ENU78_00095</name>
</gene>
<proteinExistence type="predicted"/>
<name>A0A7V3ZH13_DICTH</name>
<dbReference type="PANTHER" id="PTHR30290:SF62">
    <property type="entry name" value="OLIGOPEPTIDE ABC TRANSPORTER, PERIPLASMIC OLIGOPEPTIDE-BINDING PROTEIN"/>
    <property type="match status" value="1"/>
</dbReference>
<dbReference type="SUPFAM" id="SSF53850">
    <property type="entry name" value="Periplasmic binding protein-like II"/>
    <property type="match status" value="1"/>
</dbReference>
<dbReference type="FunFam" id="3.10.105.10:FF:000034">
    <property type="entry name" value="Oligopeptide ABC transporter, periplasmic oligopeptide-binding protein"/>
    <property type="match status" value="1"/>
</dbReference>
<dbReference type="RefSeq" id="WP_149122170.1">
    <property type="nucleotide sequence ID" value="NZ_VTFL01000001.1"/>
</dbReference>
<comment type="caution">
    <text evidence="2">The sequence shown here is derived from an EMBL/GenBank/DDBJ whole genome shotgun (WGS) entry which is preliminary data.</text>
</comment>
<accession>A0A7V3ZH13</accession>
<dbReference type="GO" id="GO:1904680">
    <property type="term" value="F:peptide transmembrane transporter activity"/>
    <property type="evidence" value="ECO:0007669"/>
    <property type="project" value="TreeGrafter"/>
</dbReference>
<evidence type="ECO:0000259" key="1">
    <source>
        <dbReference type="Pfam" id="PF00496"/>
    </source>
</evidence>
<evidence type="ECO:0000313" key="2">
    <source>
        <dbReference type="EMBL" id="HGK22846.1"/>
    </source>
</evidence>
<dbReference type="Pfam" id="PF00496">
    <property type="entry name" value="SBP_bac_5"/>
    <property type="match status" value="1"/>
</dbReference>
<sequence length="640" mass="73583">MRLNYTKIFIILFLLIILLGNTFSATKYNEAPSLAQLVKEGKLPPVEERLPKNPVVLKPYEEIGKYGGTWRRAWLGAGDRWGIARISMSACNLLRFSSDGKKVLPWLVDKYTVSKDGKIYTFHIREGIKWSDGEPFTTDDVIFWYEDIICNKDLTPNMPSQFVSSDGKSIAKFEKIDKYTFRIIFPEPKPLFIYDIPAQGWYMDTTHGSLSYYAPKHYLMQFHPKYTPMEKLEKMAKDAGFNKWYELFKFKDDWLQNPELPVTAPWKVVSKSPNEPVFVMERNPYYHVVDPEGNQLPYIDRVVHYLVSDAEMINMKAVAGEIDCQDRHMRVSNYSLFMENAQKGNYRVLKWASAVGADPAIFLNQNVKDPVKRKLFQDVRFRQALSLAINRDEINKILYMGLGTPMQAAIPKGAAYYDPSWEKAYAQYDPGRAKILLDAMGLKVGKDGFRIGPDGKPIELIISFTTYPGNANMSIMELIKSYWEKIGIKTIIKQVDRSLYVTNCNSGDIEIGVWVMDRCSNFILSPGRILGTITDGPWAPLYARWYWTKGKEGEEPTGDIRKLYELWDQVNQTTDATKRDILIRQIVALHRKNIWIIGTVGALPSLCIVKNNFRNVPEYLISDAPLFTPLNAFPEQFFIK</sequence>
<dbReference type="GO" id="GO:0015833">
    <property type="term" value="P:peptide transport"/>
    <property type="evidence" value="ECO:0007669"/>
    <property type="project" value="TreeGrafter"/>
</dbReference>
<dbReference type="AlphaFoldDB" id="A0A7V3ZH13"/>
<dbReference type="CDD" id="cd08500">
    <property type="entry name" value="PBP2_NikA_DppA_OppA_like_4"/>
    <property type="match status" value="1"/>
</dbReference>